<keyword evidence="3" id="KW-1185">Reference proteome</keyword>
<dbReference type="OrthoDB" id="2691546at2759"/>
<dbReference type="Proteomes" id="UP000027222">
    <property type="component" value="Unassembled WGS sequence"/>
</dbReference>
<feature type="compositionally biased region" description="Basic and acidic residues" evidence="1">
    <location>
        <begin position="109"/>
        <end position="124"/>
    </location>
</feature>
<reference evidence="3" key="1">
    <citation type="journal article" date="2014" name="Proc. Natl. Acad. Sci. U.S.A.">
        <title>Extensive sampling of basidiomycete genomes demonstrates inadequacy of the white-rot/brown-rot paradigm for wood decay fungi.</title>
        <authorList>
            <person name="Riley R."/>
            <person name="Salamov A.A."/>
            <person name="Brown D.W."/>
            <person name="Nagy L.G."/>
            <person name="Floudas D."/>
            <person name="Held B.W."/>
            <person name="Levasseur A."/>
            <person name="Lombard V."/>
            <person name="Morin E."/>
            <person name="Otillar R."/>
            <person name="Lindquist E.A."/>
            <person name="Sun H."/>
            <person name="LaButti K.M."/>
            <person name="Schmutz J."/>
            <person name="Jabbour D."/>
            <person name="Luo H."/>
            <person name="Baker S.E."/>
            <person name="Pisabarro A.G."/>
            <person name="Walton J.D."/>
            <person name="Blanchette R.A."/>
            <person name="Henrissat B."/>
            <person name="Martin F."/>
            <person name="Cullen D."/>
            <person name="Hibbett D.S."/>
            <person name="Grigoriev I.V."/>
        </authorList>
    </citation>
    <scope>NUCLEOTIDE SEQUENCE [LARGE SCALE GENOMIC DNA]</scope>
    <source>
        <strain evidence="3">CBS 339.88</strain>
    </source>
</reference>
<protein>
    <submittedName>
        <fullName evidence="2">Uncharacterized protein</fullName>
    </submittedName>
</protein>
<organism evidence="2 3">
    <name type="scientific">Galerina marginata (strain CBS 339.88)</name>
    <dbReference type="NCBI Taxonomy" id="685588"/>
    <lineage>
        <taxon>Eukaryota</taxon>
        <taxon>Fungi</taxon>
        <taxon>Dikarya</taxon>
        <taxon>Basidiomycota</taxon>
        <taxon>Agaricomycotina</taxon>
        <taxon>Agaricomycetes</taxon>
        <taxon>Agaricomycetidae</taxon>
        <taxon>Agaricales</taxon>
        <taxon>Agaricineae</taxon>
        <taxon>Strophariaceae</taxon>
        <taxon>Galerina</taxon>
    </lineage>
</organism>
<dbReference type="EMBL" id="KL142437">
    <property type="protein sequence ID" value="KDR65642.1"/>
    <property type="molecule type" value="Genomic_DNA"/>
</dbReference>
<proteinExistence type="predicted"/>
<dbReference type="STRING" id="685588.A0A067S6X1"/>
<feature type="region of interest" description="Disordered" evidence="1">
    <location>
        <begin position="1"/>
        <end position="38"/>
    </location>
</feature>
<feature type="compositionally biased region" description="Basic and acidic residues" evidence="1">
    <location>
        <begin position="21"/>
        <end position="31"/>
    </location>
</feature>
<evidence type="ECO:0000313" key="2">
    <source>
        <dbReference type="EMBL" id="KDR65642.1"/>
    </source>
</evidence>
<dbReference type="HOGENOM" id="CLU_1686730_0_0_1"/>
<gene>
    <name evidence="2" type="ORF">GALMADRAFT_148509</name>
</gene>
<evidence type="ECO:0000256" key="1">
    <source>
        <dbReference type="SAM" id="MobiDB-lite"/>
    </source>
</evidence>
<name>A0A067S6X1_GALM3</name>
<feature type="region of interest" description="Disordered" evidence="1">
    <location>
        <begin position="90"/>
        <end position="133"/>
    </location>
</feature>
<evidence type="ECO:0000313" key="3">
    <source>
        <dbReference type="Proteomes" id="UP000027222"/>
    </source>
</evidence>
<accession>A0A067S6X1</accession>
<dbReference type="AlphaFoldDB" id="A0A067S6X1"/>
<sequence>MEYDGQEPMGEEAVYGAAAAQEKELATEDGQKKKRKAAEEQLQINRKAMDKATIADAVKHYSYLLGKTELFKHFVDIKVKASDPEYAAFMDAQPKPKGRGCKKAVSSSRKSEKEENEELLKDGEAGLSGADQPFVFETSPSFIKGQMQGYQLQGLN</sequence>